<dbReference type="OrthoDB" id="9814202at2"/>
<dbReference type="EMBL" id="CP008941">
    <property type="protein sequence ID" value="AIK96667.1"/>
    <property type="molecule type" value="Genomic_DNA"/>
</dbReference>
<dbReference type="SMART" id="SM00052">
    <property type="entry name" value="EAL"/>
    <property type="match status" value="1"/>
</dbReference>
<dbReference type="CDD" id="cd01948">
    <property type="entry name" value="EAL"/>
    <property type="match status" value="1"/>
</dbReference>
<dbReference type="PROSITE" id="PS50883">
    <property type="entry name" value="EAL"/>
    <property type="match status" value="1"/>
</dbReference>
<dbReference type="InterPro" id="IPR050706">
    <property type="entry name" value="Cyclic-di-GMP_PDE-like"/>
</dbReference>
<dbReference type="Proteomes" id="UP000028926">
    <property type="component" value="Chromosome"/>
</dbReference>
<dbReference type="STRING" id="91604.ID47_07955"/>
<sequence>MMTHFTSQDLRIAILTNQLAITLQPKVCLKKFEIIGHEVLLRWNHPTCGLIPANQWIEIAEERNLITPLTFWLTDQVARILSQRQSSLPVAINVSPISMTPAFANQIIATFRRYNVATNLITLELTESKKIDNYNAIAGSLSILRREGIRISLDDFGTGYNSMRTLVELEVDEIKIDKTMMQSDHPNTNLILNAIAGLAKEINLTIVCEGIENNTHFNRALKINAEIGQGFLFGKPEPINQIIHHANTSRESA</sequence>
<dbReference type="PANTHER" id="PTHR33121:SF70">
    <property type="entry name" value="SIGNALING PROTEIN YKOW"/>
    <property type="match status" value="1"/>
</dbReference>
<accession>A0A077ATZ3</accession>
<dbReference type="KEGG" id="paca:ID47_07955"/>
<dbReference type="Gene3D" id="3.20.20.450">
    <property type="entry name" value="EAL domain"/>
    <property type="match status" value="1"/>
</dbReference>
<evidence type="ECO:0000313" key="3">
    <source>
        <dbReference type="Proteomes" id="UP000028926"/>
    </source>
</evidence>
<dbReference type="RefSeq" id="WP_038465267.1">
    <property type="nucleotide sequence ID" value="NZ_CP008941.1"/>
</dbReference>
<feature type="domain" description="EAL" evidence="1">
    <location>
        <begin position="3"/>
        <end position="250"/>
    </location>
</feature>
<dbReference type="AlphaFoldDB" id="A0A077ATZ3"/>
<organism evidence="2 3">
    <name type="scientific">Candidatus Odyssella acanthamoebae</name>
    <dbReference type="NCBI Taxonomy" id="91604"/>
    <lineage>
        <taxon>Bacteria</taxon>
        <taxon>Pseudomonadati</taxon>
        <taxon>Pseudomonadota</taxon>
        <taxon>Alphaproteobacteria</taxon>
        <taxon>Holosporales</taxon>
        <taxon>Candidatus Paracaedibacteraceae</taxon>
        <taxon>Candidatus Odyssella</taxon>
    </lineage>
</organism>
<proteinExistence type="predicted"/>
<name>A0A077ATZ3_9PROT</name>
<protein>
    <recommendedName>
        <fullName evidence="1">EAL domain-containing protein</fullName>
    </recommendedName>
</protein>
<dbReference type="InterPro" id="IPR001633">
    <property type="entry name" value="EAL_dom"/>
</dbReference>
<dbReference type="HOGENOM" id="CLU_000445_70_50_5"/>
<dbReference type="PANTHER" id="PTHR33121">
    <property type="entry name" value="CYCLIC DI-GMP PHOSPHODIESTERASE PDEF"/>
    <property type="match status" value="1"/>
</dbReference>
<dbReference type="eggNOG" id="COG5001">
    <property type="taxonomic scope" value="Bacteria"/>
</dbReference>
<evidence type="ECO:0000259" key="1">
    <source>
        <dbReference type="PROSITE" id="PS50883"/>
    </source>
</evidence>
<dbReference type="Pfam" id="PF00563">
    <property type="entry name" value="EAL"/>
    <property type="match status" value="1"/>
</dbReference>
<reference evidence="2 3" key="1">
    <citation type="submission" date="2014-07" db="EMBL/GenBank/DDBJ databases">
        <title>Comparative genomic insights into amoeba endosymbionts belonging to the families of Holosporaceae and Candidatus Midichloriaceae within Rickettsiales.</title>
        <authorList>
            <person name="Wang Z."/>
            <person name="Wu M."/>
        </authorList>
    </citation>
    <scope>NUCLEOTIDE SEQUENCE [LARGE SCALE GENOMIC DNA]</scope>
    <source>
        <strain evidence="2">PRA3</strain>
    </source>
</reference>
<evidence type="ECO:0000313" key="2">
    <source>
        <dbReference type="EMBL" id="AIK96667.1"/>
    </source>
</evidence>
<dbReference type="InterPro" id="IPR035919">
    <property type="entry name" value="EAL_sf"/>
</dbReference>
<gene>
    <name evidence="2" type="ORF">ID47_07955</name>
</gene>
<dbReference type="GO" id="GO:0071111">
    <property type="term" value="F:cyclic-guanylate-specific phosphodiesterase activity"/>
    <property type="evidence" value="ECO:0007669"/>
    <property type="project" value="InterPro"/>
</dbReference>
<dbReference type="SUPFAM" id="SSF141868">
    <property type="entry name" value="EAL domain-like"/>
    <property type="match status" value="1"/>
</dbReference>
<keyword evidence="3" id="KW-1185">Reference proteome</keyword>